<dbReference type="SUPFAM" id="SSF58104">
    <property type="entry name" value="Methyl-accepting chemotaxis protein (MCP) signaling domain"/>
    <property type="match status" value="1"/>
</dbReference>
<evidence type="ECO:0000313" key="4">
    <source>
        <dbReference type="Proteomes" id="UP001219355"/>
    </source>
</evidence>
<organism evidence="3 4">
    <name type="scientific">Emydomyces testavorans</name>
    <dbReference type="NCBI Taxonomy" id="2070801"/>
    <lineage>
        <taxon>Eukaryota</taxon>
        <taxon>Fungi</taxon>
        <taxon>Dikarya</taxon>
        <taxon>Ascomycota</taxon>
        <taxon>Pezizomycotina</taxon>
        <taxon>Eurotiomycetes</taxon>
        <taxon>Eurotiomycetidae</taxon>
        <taxon>Onygenales</taxon>
        <taxon>Nannizziopsiaceae</taxon>
        <taxon>Emydomyces</taxon>
    </lineage>
</organism>
<dbReference type="Proteomes" id="UP001219355">
    <property type="component" value="Chromosome 1"/>
</dbReference>
<protein>
    <submittedName>
        <fullName evidence="3">Uncharacterized protein</fullName>
    </submittedName>
</protein>
<feature type="region of interest" description="Disordered" evidence="2">
    <location>
        <begin position="337"/>
        <end position="356"/>
    </location>
</feature>
<gene>
    <name evidence="3" type="ORF">PRK78_000094</name>
</gene>
<keyword evidence="4" id="KW-1185">Reference proteome</keyword>
<dbReference type="Gene3D" id="3.90.20.10">
    <property type="match status" value="2"/>
</dbReference>
<feature type="coiled-coil region" evidence="1">
    <location>
        <begin position="158"/>
        <end position="192"/>
    </location>
</feature>
<evidence type="ECO:0000313" key="3">
    <source>
        <dbReference type="EMBL" id="WEW54672.1"/>
    </source>
</evidence>
<evidence type="ECO:0000256" key="1">
    <source>
        <dbReference type="SAM" id="Coils"/>
    </source>
</evidence>
<evidence type="ECO:0000256" key="2">
    <source>
        <dbReference type="SAM" id="MobiDB-lite"/>
    </source>
</evidence>
<dbReference type="AlphaFoldDB" id="A0AAF0IF86"/>
<dbReference type="EMBL" id="CP120627">
    <property type="protein sequence ID" value="WEW54672.1"/>
    <property type="molecule type" value="Genomic_DNA"/>
</dbReference>
<keyword evidence="1" id="KW-0175">Coiled coil</keyword>
<accession>A0AAF0IF86</accession>
<sequence length="356" mass="41122">MAYTFSRSVSVITELARDAARTPPPADKPNEYIDQSLVILGRTFNIQKQWIQQEFLTQREFIDTKITESQKKTDARFGGIESRITVLEEIVDGGFDQVNKQFEQVNGRFEQVNGRFEQVNGQFEQVNARFEQVNGQFEQVNARFEQVNGQFEQVNARFEQVNGQFEQVNERFEQVNEQFERVDARFEQINDEIRAIRVELANSQAIYKNGRLHRLHQPINLIKMLKPVADSDKFVWVSHPQVPKHMKGLFYLGQQAKGEFPSDFPKEQKARAKRAALATIRDLANFYEVVVYSDDQSETDATETALLDLTVDAYMEDLLDVWGMDWQKVLKLGQQLRQPQGQQAGTKRAASTSEEE</sequence>
<dbReference type="Gene3D" id="6.10.250.2540">
    <property type="match status" value="1"/>
</dbReference>
<reference evidence="3" key="1">
    <citation type="submission" date="2023-03" db="EMBL/GenBank/DDBJ databases">
        <title>Emydomyces testavorans Genome Sequence.</title>
        <authorList>
            <person name="Hoyer L."/>
        </authorList>
    </citation>
    <scope>NUCLEOTIDE SEQUENCE</scope>
    <source>
        <strain evidence="3">16-2883</strain>
    </source>
</reference>
<proteinExistence type="predicted"/>
<name>A0AAF0IF86_9EURO</name>